<accession>A0A2A6CFU2</accession>
<dbReference type="Proteomes" id="UP000005239">
    <property type="component" value="Unassembled WGS sequence"/>
</dbReference>
<dbReference type="AlphaFoldDB" id="A0A2A6CFU2"/>
<keyword evidence="2" id="KW-1185">Reference proteome</keyword>
<protein>
    <submittedName>
        <fullName evidence="1">Uncharacterized protein</fullName>
    </submittedName>
</protein>
<gene>
    <name evidence="1" type="primary">WBGene00283201</name>
</gene>
<accession>A0A8R1Z4V0</accession>
<proteinExistence type="predicted"/>
<reference evidence="2" key="1">
    <citation type="journal article" date="2008" name="Nat. Genet.">
        <title>The Pristionchus pacificus genome provides a unique perspective on nematode lifestyle and parasitism.</title>
        <authorList>
            <person name="Dieterich C."/>
            <person name="Clifton S.W."/>
            <person name="Schuster L.N."/>
            <person name="Chinwalla A."/>
            <person name="Delehaunty K."/>
            <person name="Dinkelacker I."/>
            <person name="Fulton L."/>
            <person name="Fulton R."/>
            <person name="Godfrey J."/>
            <person name="Minx P."/>
            <person name="Mitreva M."/>
            <person name="Roeseler W."/>
            <person name="Tian H."/>
            <person name="Witte H."/>
            <person name="Yang S.P."/>
            <person name="Wilson R.K."/>
            <person name="Sommer R.J."/>
        </authorList>
    </citation>
    <scope>NUCLEOTIDE SEQUENCE [LARGE SCALE GENOMIC DNA]</scope>
    <source>
        <strain evidence="2">PS312</strain>
    </source>
</reference>
<reference evidence="1" key="2">
    <citation type="submission" date="2022-06" db="UniProtKB">
        <authorList>
            <consortium name="EnsemblMetazoa"/>
        </authorList>
    </citation>
    <scope>IDENTIFICATION</scope>
    <source>
        <strain evidence="1">PS312</strain>
    </source>
</reference>
<evidence type="ECO:0000313" key="1">
    <source>
        <dbReference type="EnsemblMetazoa" id="PPA44832.1"/>
    </source>
</evidence>
<dbReference type="EnsemblMetazoa" id="PPA44832.1">
    <property type="protein sequence ID" value="PPA44832.1"/>
    <property type="gene ID" value="WBGene00283201"/>
</dbReference>
<sequence length="61" mass="6754">MSDLIYLSIPDFTIVKKTNTCSSECEYTIAHEWLSQRTKQPGKRDIRKGGIAGFSSEGNSG</sequence>
<evidence type="ECO:0000313" key="2">
    <source>
        <dbReference type="Proteomes" id="UP000005239"/>
    </source>
</evidence>
<name>A0A2A6CFU2_PRIPA</name>
<organism evidence="1 2">
    <name type="scientific">Pristionchus pacificus</name>
    <name type="common">Parasitic nematode worm</name>
    <dbReference type="NCBI Taxonomy" id="54126"/>
    <lineage>
        <taxon>Eukaryota</taxon>
        <taxon>Metazoa</taxon>
        <taxon>Ecdysozoa</taxon>
        <taxon>Nematoda</taxon>
        <taxon>Chromadorea</taxon>
        <taxon>Rhabditida</taxon>
        <taxon>Rhabditina</taxon>
        <taxon>Diplogasteromorpha</taxon>
        <taxon>Diplogasteroidea</taxon>
        <taxon>Neodiplogasteridae</taxon>
        <taxon>Pristionchus</taxon>
    </lineage>
</organism>